<dbReference type="CDD" id="cd01189">
    <property type="entry name" value="INT_ICEBs1_C_like"/>
    <property type="match status" value="1"/>
</dbReference>
<gene>
    <name evidence="5" type="ORF">QP858_06470</name>
</gene>
<dbReference type="Gene3D" id="1.10.150.130">
    <property type="match status" value="1"/>
</dbReference>
<dbReference type="Pfam" id="PF00589">
    <property type="entry name" value="Phage_integrase"/>
    <property type="match status" value="1"/>
</dbReference>
<dbReference type="SUPFAM" id="SSF56349">
    <property type="entry name" value="DNA breaking-rejoining enzymes"/>
    <property type="match status" value="1"/>
</dbReference>
<dbReference type="AlphaFoldDB" id="A0AAW6ZK35"/>
<name>A0AAW6ZK35_9ACTO</name>
<dbReference type="InterPro" id="IPR010998">
    <property type="entry name" value="Integrase_recombinase_N"/>
</dbReference>
<keyword evidence="2" id="KW-0238">DNA-binding</keyword>
<feature type="domain" description="Tyr recombinase" evidence="4">
    <location>
        <begin position="179"/>
        <end position="369"/>
    </location>
</feature>
<evidence type="ECO:0000259" key="4">
    <source>
        <dbReference type="PROSITE" id="PS51898"/>
    </source>
</evidence>
<evidence type="ECO:0000313" key="5">
    <source>
        <dbReference type="EMBL" id="MDK8602096.1"/>
    </source>
</evidence>
<dbReference type="GO" id="GO:0006310">
    <property type="term" value="P:DNA recombination"/>
    <property type="evidence" value="ECO:0007669"/>
    <property type="project" value="UniProtKB-KW"/>
</dbReference>
<dbReference type="PANTHER" id="PTHR30349:SF64">
    <property type="entry name" value="PROPHAGE INTEGRASE INTD-RELATED"/>
    <property type="match status" value="1"/>
</dbReference>
<sequence length="376" mass="41397">MPKPHPYKKSDGTITWRVRFRLAPNANPVSETFTTYEAAHDFAHLIDTVGPVEARRIRDATTTHPGGLTLATAFTQYLTHVVTYTEPDTPHRYRIVAEHSWLPTLGHYPINALTRAHVTAWLAKQRATPTYKGTPPAAKTLKNAHSVLSSTLQHHVTIGNLETNVAKGVKLPKATINTRPHVYLTPERFTTICAHLDGQDLFLARLLYATGMRYSEATALTPADFTLDTTPATVRVWRAWKQTPDGPRLGTPKTRKSERTITLPATFAREAAAYLATLPRMEQVFTGTGGGLLPNRAWRDVWYAACARAGVEPRPTIHDLRHSHASELIRASVPLPIIQGRLGHESIQTTVDTYGHLASDAGNLAATAIDNALNGQ</sequence>
<dbReference type="PROSITE" id="PS51898">
    <property type="entry name" value="TYR_RECOMBINASE"/>
    <property type="match status" value="1"/>
</dbReference>
<dbReference type="InterPro" id="IPR002104">
    <property type="entry name" value="Integrase_catalytic"/>
</dbReference>
<comment type="caution">
    <text evidence="5">The sequence shown here is derived from an EMBL/GenBank/DDBJ whole genome shotgun (WGS) entry which is preliminary data.</text>
</comment>
<evidence type="ECO:0000256" key="3">
    <source>
        <dbReference type="ARBA" id="ARBA00023172"/>
    </source>
</evidence>
<keyword evidence="3" id="KW-0233">DNA recombination</keyword>
<organism evidence="5 6">
    <name type="scientific">Trueperella bernardiae</name>
    <dbReference type="NCBI Taxonomy" id="59561"/>
    <lineage>
        <taxon>Bacteria</taxon>
        <taxon>Bacillati</taxon>
        <taxon>Actinomycetota</taxon>
        <taxon>Actinomycetes</taxon>
        <taxon>Actinomycetales</taxon>
        <taxon>Actinomycetaceae</taxon>
        <taxon>Trueperella</taxon>
    </lineage>
</organism>
<evidence type="ECO:0000256" key="1">
    <source>
        <dbReference type="ARBA" id="ARBA00008857"/>
    </source>
</evidence>
<dbReference type="PANTHER" id="PTHR30349">
    <property type="entry name" value="PHAGE INTEGRASE-RELATED"/>
    <property type="match status" value="1"/>
</dbReference>
<dbReference type="Gene3D" id="1.10.443.10">
    <property type="entry name" value="Intergrase catalytic core"/>
    <property type="match status" value="1"/>
</dbReference>
<reference evidence="5" key="1">
    <citation type="submission" date="2023-05" db="EMBL/GenBank/DDBJ databases">
        <title>Genomic Catalog of Human Bladder Bacteria.</title>
        <authorList>
            <person name="Du J."/>
        </authorList>
    </citation>
    <scope>NUCLEOTIDE SEQUENCE</scope>
    <source>
        <strain evidence="5">UMB1304A</strain>
    </source>
</reference>
<dbReference type="GO" id="GO:0003677">
    <property type="term" value="F:DNA binding"/>
    <property type="evidence" value="ECO:0007669"/>
    <property type="project" value="UniProtKB-KW"/>
</dbReference>
<dbReference type="Proteomes" id="UP001225576">
    <property type="component" value="Unassembled WGS sequence"/>
</dbReference>
<protein>
    <submittedName>
        <fullName evidence="5">Tyrosine-type recombinase/integrase</fullName>
    </submittedName>
</protein>
<proteinExistence type="inferred from homology"/>
<dbReference type="GO" id="GO:0015074">
    <property type="term" value="P:DNA integration"/>
    <property type="evidence" value="ECO:0007669"/>
    <property type="project" value="InterPro"/>
</dbReference>
<dbReference type="RefSeq" id="WP_285321490.1">
    <property type="nucleotide sequence ID" value="NZ_JASPDQ010000014.1"/>
</dbReference>
<dbReference type="InterPro" id="IPR050090">
    <property type="entry name" value="Tyrosine_recombinase_XerCD"/>
</dbReference>
<comment type="similarity">
    <text evidence="1">Belongs to the 'phage' integrase family.</text>
</comment>
<dbReference type="EMBL" id="JASPDQ010000014">
    <property type="protein sequence ID" value="MDK8602096.1"/>
    <property type="molecule type" value="Genomic_DNA"/>
</dbReference>
<dbReference type="InterPro" id="IPR013762">
    <property type="entry name" value="Integrase-like_cat_sf"/>
</dbReference>
<evidence type="ECO:0000313" key="6">
    <source>
        <dbReference type="Proteomes" id="UP001225576"/>
    </source>
</evidence>
<dbReference type="InterPro" id="IPR011010">
    <property type="entry name" value="DNA_brk_join_enz"/>
</dbReference>
<evidence type="ECO:0000256" key="2">
    <source>
        <dbReference type="ARBA" id="ARBA00023125"/>
    </source>
</evidence>
<accession>A0AAW6ZK35</accession>